<evidence type="ECO:0000256" key="1">
    <source>
        <dbReference type="SAM" id="MobiDB-lite"/>
    </source>
</evidence>
<gene>
    <name evidence="2" type="ORF">DV515_00015419</name>
</gene>
<feature type="region of interest" description="Disordered" evidence="1">
    <location>
        <begin position="1"/>
        <end position="120"/>
    </location>
</feature>
<evidence type="ECO:0000313" key="2">
    <source>
        <dbReference type="EMBL" id="RLV88662.1"/>
    </source>
</evidence>
<sequence>MRAEPKRTQRNQAEGSETEPSRAKRHRTALHRLEPHRALPVPRGAGPVSSRPAPDVRPRTPRPAGRGPGIPEQLPHPRAAPAPPGSSRTPEQLSQPRRLPHTPKRRGARPAPGPSVTFSTTVRCPTLLPCCTGAWRGLGSSYPSGLLLLLWAPRLTERTTARAALGEVTREMHTRYGTQHPGPGTGEGNRSYFLPLQRSVTTSQPRLTPAPHGTRVTASWPWLYRGTAFHHLQHP</sequence>
<reference evidence="2 3" key="1">
    <citation type="journal article" date="2018" name="Proc. R. Soc. B">
        <title>A non-coding region near Follistatin controls head colour polymorphism in the Gouldian finch.</title>
        <authorList>
            <person name="Toomey M.B."/>
            <person name="Marques C.I."/>
            <person name="Andrade P."/>
            <person name="Araujo P.M."/>
            <person name="Sabatino S."/>
            <person name="Gazda M.A."/>
            <person name="Afonso S."/>
            <person name="Lopes R.J."/>
            <person name="Corbo J.C."/>
            <person name="Carneiro M."/>
        </authorList>
    </citation>
    <scope>NUCLEOTIDE SEQUENCE [LARGE SCALE GENOMIC DNA]</scope>
    <source>
        <strain evidence="2">Red01</strain>
        <tissue evidence="2">Muscle</tissue>
    </source>
</reference>
<protein>
    <submittedName>
        <fullName evidence="2">Uncharacterized protein</fullName>
    </submittedName>
</protein>
<organism evidence="2 3">
    <name type="scientific">Chloebia gouldiae</name>
    <name type="common">Gouldian finch</name>
    <name type="synonym">Erythrura gouldiae</name>
    <dbReference type="NCBI Taxonomy" id="44316"/>
    <lineage>
        <taxon>Eukaryota</taxon>
        <taxon>Metazoa</taxon>
        <taxon>Chordata</taxon>
        <taxon>Craniata</taxon>
        <taxon>Vertebrata</taxon>
        <taxon>Euteleostomi</taxon>
        <taxon>Archelosauria</taxon>
        <taxon>Archosauria</taxon>
        <taxon>Dinosauria</taxon>
        <taxon>Saurischia</taxon>
        <taxon>Theropoda</taxon>
        <taxon>Coelurosauria</taxon>
        <taxon>Aves</taxon>
        <taxon>Neognathae</taxon>
        <taxon>Neoaves</taxon>
        <taxon>Telluraves</taxon>
        <taxon>Australaves</taxon>
        <taxon>Passeriformes</taxon>
        <taxon>Passeroidea</taxon>
        <taxon>Passeridae</taxon>
        <taxon>Chloebia</taxon>
    </lineage>
</organism>
<dbReference type="Proteomes" id="UP000276834">
    <property type="component" value="Unassembled WGS sequence"/>
</dbReference>
<accession>A0A3L8RV64</accession>
<dbReference type="AlphaFoldDB" id="A0A3L8RV64"/>
<feature type="compositionally biased region" description="Basic residues" evidence="1">
    <location>
        <begin position="98"/>
        <end position="108"/>
    </location>
</feature>
<evidence type="ECO:0000313" key="3">
    <source>
        <dbReference type="Proteomes" id="UP000276834"/>
    </source>
</evidence>
<keyword evidence="3" id="KW-1185">Reference proteome</keyword>
<dbReference type="EMBL" id="QUSF01000181">
    <property type="protein sequence ID" value="RLV88662.1"/>
    <property type="molecule type" value="Genomic_DNA"/>
</dbReference>
<comment type="caution">
    <text evidence="2">The sequence shown here is derived from an EMBL/GenBank/DDBJ whole genome shotgun (WGS) entry which is preliminary data.</text>
</comment>
<name>A0A3L8RV64_CHLGU</name>
<feature type="compositionally biased region" description="Polar residues" evidence="1">
    <location>
        <begin position="86"/>
        <end position="95"/>
    </location>
</feature>
<proteinExistence type="predicted"/>